<dbReference type="Gene3D" id="4.10.1000.10">
    <property type="entry name" value="Zinc finger, CCCH-type"/>
    <property type="match status" value="1"/>
</dbReference>
<dbReference type="PROSITE" id="PS51266">
    <property type="entry name" value="ZF_CHY"/>
    <property type="match status" value="1"/>
</dbReference>
<feature type="region of interest" description="Disordered" evidence="6">
    <location>
        <begin position="1"/>
        <end position="37"/>
    </location>
</feature>
<feature type="non-terminal residue" evidence="9">
    <location>
        <position position="1"/>
    </location>
</feature>
<evidence type="ECO:0000256" key="2">
    <source>
        <dbReference type="ARBA" id="ARBA00022771"/>
    </source>
</evidence>
<keyword evidence="3 5" id="KW-0862">Zinc</keyword>
<dbReference type="Proteomes" id="UP001140217">
    <property type="component" value="Unassembled WGS sequence"/>
</dbReference>
<reference evidence="9" key="1">
    <citation type="submission" date="2022-07" db="EMBL/GenBank/DDBJ databases">
        <title>Phylogenomic reconstructions and comparative analyses of Kickxellomycotina fungi.</title>
        <authorList>
            <person name="Reynolds N.K."/>
            <person name="Stajich J.E."/>
            <person name="Barry K."/>
            <person name="Grigoriev I.V."/>
            <person name="Crous P."/>
            <person name="Smith M.E."/>
        </authorList>
    </citation>
    <scope>NUCLEOTIDE SEQUENCE</scope>
    <source>
        <strain evidence="9">NBRC 105414</strain>
    </source>
</reference>
<protein>
    <recommendedName>
        <fullName evidence="11">CHY-type domain-containing protein</fullName>
    </recommendedName>
</protein>
<evidence type="ECO:0000313" key="9">
    <source>
        <dbReference type="EMBL" id="KAJ2776620.1"/>
    </source>
</evidence>
<dbReference type="OrthoDB" id="10253329at2759"/>
<evidence type="ECO:0000313" key="10">
    <source>
        <dbReference type="Proteomes" id="UP001140217"/>
    </source>
</evidence>
<evidence type="ECO:0000259" key="8">
    <source>
        <dbReference type="PROSITE" id="PS51266"/>
    </source>
</evidence>
<name>A0A9W8H2R4_9FUNG</name>
<evidence type="ECO:0000256" key="5">
    <source>
        <dbReference type="PROSITE-ProRule" id="PRU00723"/>
    </source>
</evidence>
<feature type="region of interest" description="Disordered" evidence="6">
    <location>
        <begin position="348"/>
        <end position="384"/>
    </location>
</feature>
<dbReference type="Pfam" id="PF05495">
    <property type="entry name" value="zf-CHY"/>
    <property type="match status" value="1"/>
</dbReference>
<dbReference type="PROSITE" id="PS50103">
    <property type="entry name" value="ZF_C3H1"/>
    <property type="match status" value="1"/>
</dbReference>
<organism evidence="9 10">
    <name type="scientific">Coemansia javaensis</name>
    <dbReference type="NCBI Taxonomy" id="2761396"/>
    <lineage>
        <taxon>Eukaryota</taxon>
        <taxon>Fungi</taxon>
        <taxon>Fungi incertae sedis</taxon>
        <taxon>Zoopagomycota</taxon>
        <taxon>Kickxellomycotina</taxon>
        <taxon>Kickxellomycetes</taxon>
        <taxon>Kickxellales</taxon>
        <taxon>Kickxellaceae</taxon>
        <taxon>Coemansia</taxon>
    </lineage>
</organism>
<feature type="domain" description="C3H1-type" evidence="7">
    <location>
        <begin position="30"/>
        <end position="58"/>
    </location>
</feature>
<proteinExistence type="predicted"/>
<keyword evidence="10" id="KW-1185">Reference proteome</keyword>
<evidence type="ECO:0000259" key="7">
    <source>
        <dbReference type="PROSITE" id="PS50103"/>
    </source>
</evidence>
<dbReference type="InterPro" id="IPR008913">
    <property type="entry name" value="Znf_CHY"/>
</dbReference>
<feature type="region of interest" description="Disordered" evidence="6">
    <location>
        <begin position="407"/>
        <end position="447"/>
    </location>
</feature>
<evidence type="ECO:0000256" key="3">
    <source>
        <dbReference type="ARBA" id="ARBA00022833"/>
    </source>
</evidence>
<gene>
    <name evidence="9" type="ORF">H4R18_005574</name>
</gene>
<keyword evidence="2 4" id="KW-0863">Zinc-finger</keyword>
<evidence type="ECO:0000256" key="1">
    <source>
        <dbReference type="ARBA" id="ARBA00022723"/>
    </source>
</evidence>
<accession>A0A9W8H2R4</accession>
<dbReference type="SMART" id="SM00356">
    <property type="entry name" value="ZnF_C3H1"/>
    <property type="match status" value="1"/>
</dbReference>
<dbReference type="InterPro" id="IPR037274">
    <property type="entry name" value="Znf_CHY_sf"/>
</dbReference>
<keyword evidence="1 5" id="KW-0479">Metal-binding</keyword>
<comment type="caution">
    <text evidence="9">The sequence shown here is derived from an EMBL/GenBank/DDBJ whole genome shotgun (WGS) entry which is preliminary data.</text>
</comment>
<sequence length="766" mass="81010">MAASATTAPPEQEQQQPQGGQGSQPGPGRRRQPPVCRFFGRGSGCRAGEQCRFLHSAPAAQQTRRQNSSTDTARRTQIGALLRASSWQAKRLSSEPGETAFSVELAPSDPDFPFDLERLHLALIVPATYPARQATDRMVEIEVANADIPLGVRRNVEAGFAAHVRDAAGAAIAAGSPESAPSLEDHLRWLDRNLEALMRQRPASTIKFTSFGPAPPAELQQLERRFRGSYAVVRETPDEGTVVRLTIAPTDPDMAGFGIARMTCTVSVARSYPQAPGPGGAAALELDEDSVVGADGRPAAWRPVEGRRAYLDRICQCFNAHVAEAPATSLLHHLNWLDRQLAGILAGPLPPAAAPEEGHPAPERPAEAKGRGKQRLPGDAEASKPWIRHVTAAEAGLPAAVAGLALDAGGSGAESDGSRDEQEASGSEDEQEAGANDDDGGGLPKPARRGIEVRLGAAEFTNVALAHCHSLSVAVRCARCKGSVELRGVAPTVRMDRDQQAWTACGTCSAVLGVRFRPDWMFAGRTTVGYLDCSGCAPTDLLPSKFTLACEACEARAGDNTGGAAGAAGAAGAVGVAANAVLSCRACYARMGVRLQEPQFVQLQRGVEMGGGAGAAQISRAAARAQQARGGRRAELARLGVVPGQPLPDRGACRHFARSQRWLRFPCCGKAYPCVTCHDAKEDHPHEYAQSMLCGHCAKEQPTARVQQSGLCCGCGAQLVQKTDGHRAFWQGGTGVRDHVRMSRKDPKKYQGLGKTVAQKKVATPK</sequence>
<dbReference type="GO" id="GO:0008270">
    <property type="term" value="F:zinc ion binding"/>
    <property type="evidence" value="ECO:0007669"/>
    <property type="project" value="UniProtKB-KW"/>
</dbReference>
<evidence type="ECO:0008006" key="11">
    <source>
        <dbReference type="Google" id="ProtNLM"/>
    </source>
</evidence>
<feature type="compositionally biased region" description="Low complexity" evidence="6">
    <location>
        <begin position="9"/>
        <end position="18"/>
    </location>
</feature>
<dbReference type="SUPFAM" id="SSF161219">
    <property type="entry name" value="CHY zinc finger-like"/>
    <property type="match status" value="1"/>
</dbReference>
<dbReference type="EMBL" id="JANBUL010000347">
    <property type="protein sequence ID" value="KAJ2776620.1"/>
    <property type="molecule type" value="Genomic_DNA"/>
</dbReference>
<dbReference type="InterPro" id="IPR000571">
    <property type="entry name" value="Znf_CCCH"/>
</dbReference>
<feature type="domain" description="CHY-type" evidence="8">
    <location>
        <begin position="646"/>
        <end position="717"/>
    </location>
</feature>
<feature type="zinc finger region" description="C3H1-type" evidence="5">
    <location>
        <begin position="30"/>
        <end position="58"/>
    </location>
</feature>
<feature type="compositionally biased region" description="Acidic residues" evidence="6">
    <location>
        <begin position="426"/>
        <end position="440"/>
    </location>
</feature>
<dbReference type="AlphaFoldDB" id="A0A9W8H2R4"/>
<feature type="compositionally biased region" description="Basic and acidic residues" evidence="6">
    <location>
        <begin position="356"/>
        <end position="382"/>
    </location>
</feature>
<evidence type="ECO:0000256" key="6">
    <source>
        <dbReference type="SAM" id="MobiDB-lite"/>
    </source>
</evidence>
<feature type="region of interest" description="Disordered" evidence="6">
    <location>
        <begin position="743"/>
        <end position="766"/>
    </location>
</feature>
<evidence type="ECO:0000256" key="4">
    <source>
        <dbReference type="PROSITE-ProRule" id="PRU00601"/>
    </source>
</evidence>